<dbReference type="NCBIfam" id="NF008168">
    <property type="entry name" value="PRK10917.2-2"/>
    <property type="match status" value="1"/>
</dbReference>
<feature type="domain" description="Helicase C-terminal" evidence="17">
    <location>
        <begin position="467"/>
        <end position="634"/>
    </location>
</feature>
<evidence type="ECO:0000313" key="19">
    <source>
        <dbReference type="Proteomes" id="UP001597201"/>
    </source>
</evidence>
<keyword evidence="19" id="KW-1185">Reference proteome</keyword>
<protein>
    <recommendedName>
        <fullName evidence="2 15">ATP-dependent DNA helicase RecG</fullName>
        <ecNumber evidence="13 15">5.6.2.4</ecNumber>
    </recommendedName>
</protein>
<name>A0ABW3Y4U5_9FLAO</name>
<keyword evidence="11" id="KW-0413">Isomerase</keyword>
<evidence type="ECO:0000256" key="12">
    <source>
        <dbReference type="ARBA" id="ARBA00034617"/>
    </source>
</evidence>
<keyword evidence="3 15" id="KW-0547">Nucleotide-binding</keyword>
<gene>
    <name evidence="18" type="primary">recG</name>
    <name evidence="18" type="ORF">ACFQ39_13695</name>
</gene>
<sequence>MSNMDKLQTSIAYLKGVGPGRADILGKELGIFTFADCLNFFPFRYIDKTKFYKINELLPNSSEVQLIGKISNLRTVKQKRGSRLTAHFTDETGSIDLVWFKGAKWIQDSIKPNTSYVIYGKLTVFNGMFNMPHPEMELLSTNKASLRSALQPVYRSTEKLTNKGINNRVMQGLVQQILKEINGRFEESLSTEILEKYRLVSKSEAMFQIHFPENQEKLFEAQKRLKFEELFFIQLQLIRKKVLRNIKFKGFVFKEIGDHFYQFYEKHLPFELTNAQKKVLKEIRKDLGSGAQMNRLLQGDVGSGKTIVALLTMLMALDNDFQSALIAPTEILATQHYNALVELLGEMEIKIDLLTGSTKTSKRKQIHADLLSGDLHILVGTHAVFEEIVQFKNLGLAIIDEQHRFGVAQRAKMWEKNHLPPHVLVMTATPIPRTLAMSIYGDLDISIIDELPPGRKMIKTVHRFDKNRLAVFHFIKEEIKKGRQVYIVYPLIEESEQLDYKDLMDGFESISREFPLPDFRISIVHGKMKSADKDYEMQRFVKGETQIMVATTVIEVGVNVPNASVMIIESAERFGLSQLHQLRGRVGRGADQSYCILMTGSKLSDDAKIRLQTMVESNDGFQIAEVDLKLRGPGDLAGTQQSGVLNLKIADISKDAQLLFLAREEAINLIKSDPNLSDPKNFLTSKTYQKIILNKENWTNIS</sequence>
<dbReference type="Proteomes" id="UP001597201">
    <property type="component" value="Unassembled WGS sequence"/>
</dbReference>
<comment type="caution">
    <text evidence="18">The sequence shown here is derived from an EMBL/GenBank/DDBJ whole genome shotgun (WGS) entry which is preliminary data.</text>
</comment>
<organism evidence="18 19">
    <name type="scientific">Namhaeicola litoreus</name>
    <dbReference type="NCBI Taxonomy" id="1052145"/>
    <lineage>
        <taxon>Bacteria</taxon>
        <taxon>Pseudomonadati</taxon>
        <taxon>Bacteroidota</taxon>
        <taxon>Flavobacteriia</taxon>
        <taxon>Flavobacteriales</taxon>
        <taxon>Flavobacteriaceae</taxon>
        <taxon>Namhaeicola</taxon>
    </lineage>
</organism>
<dbReference type="InterPro" id="IPR033454">
    <property type="entry name" value="RecG_wedge"/>
</dbReference>
<dbReference type="InterPro" id="IPR001650">
    <property type="entry name" value="Helicase_C-like"/>
</dbReference>
<evidence type="ECO:0000256" key="10">
    <source>
        <dbReference type="ARBA" id="ARBA00023204"/>
    </source>
</evidence>
<evidence type="ECO:0000256" key="9">
    <source>
        <dbReference type="ARBA" id="ARBA00023172"/>
    </source>
</evidence>
<dbReference type="NCBIfam" id="NF008165">
    <property type="entry name" value="PRK10917.1-3"/>
    <property type="match status" value="1"/>
</dbReference>
<keyword evidence="10 15" id="KW-0234">DNA repair</keyword>
<dbReference type="EC" id="5.6.2.4" evidence="13 15"/>
<dbReference type="PANTHER" id="PTHR47964">
    <property type="entry name" value="ATP-DEPENDENT DNA HELICASE HOMOLOG RECG, CHLOROPLASTIC"/>
    <property type="match status" value="1"/>
</dbReference>
<dbReference type="PROSITE" id="PS51194">
    <property type="entry name" value="HELICASE_CTER"/>
    <property type="match status" value="1"/>
</dbReference>
<dbReference type="InterPro" id="IPR027417">
    <property type="entry name" value="P-loop_NTPase"/>
</dbReference>
<dbReference type="PROSITE" id="PS51192">
    <property type="entry name" value="HELICASE_ATP_BIND_1"/>
    <property type="match status" value="1"/>
</dbReference>
<dbReference type="Pfam" id="PF00270">
    <property type="entry name" value="DEAD"/>
    <property type="match status" value="1"/>
</dbReference>
<evidence type="ECO:0000256" key="5">
    <source>
        <dbReference type="ARBA" id="ARBA00022801"/>
    </source>
</evidence>
<dbReference type="InterPro" id="IPR045562">
    <property type="entry name" value="RecG_dom3_C"/>
</dbReference>
<keyword evidence="4 15" id="KW-0227">DNA damage</keyword>
<evidence type="ECO:0000256" key="15">
    <source>
        <dbReference type="RuleBase" id="RU363016"/>
    </source>
</evidence>
<dbReference type="Gene3D" id="3.40.50.300">
    <property type="entry name" value="P-loop containing nucleotide triphosphate hydrolases"/>
    <property type="match status" value="2"/>
</dbReference>
<dbReference type="PANTHER" id="PTHR47964:SF1">
    <property type="entry name" value="ATP-DEPENDENT DNA HELICASE HOMOLOG RECG, CHLOROPLASTIC"/>
    <property type="match status" value="1"/>
</dbReference>
<dbReference type="InterPro" id="IPR011545">
    <property type="entry name" value="DEAD/DEAH_box_helicase_dom"/>
</dbReference>
<feature type="domain" description="Helicase ATP-binding" evidence="16">
    <location>
        <begin position="286"/>
        <end position="448"/>
    </location>
</feature>
<evidence type="ECO:0000313" key="18">
    <source>
        <dbReference type="EMBL" id="MFD1316674.1"/>
    </source>
</evidence>
<comment type="catalytic activity">
    <reaction evidence="12 15">
        <text>Couples ATP hydrolysis with the unwinding of duplex DNA by translocating in the 3'-5' direction.</text>
        <dbReference type="EC" id="5.6.2.4"/>
    </reaction>
</comment>
<evidence type="ECO:0000256" key="1">
    <source>
        <dbReference type="ARBA" id="ARBA00007504"/>
    </source>
</evidence>
<comment type="function">
    <text evidence="15">Plays a critical role in recombination and DNA repair. Helps process Holliday junction intermediates to mature products by catalyzing branch migration. Has replication fork regression activity, unwinds stalled or blocked replication forks to make a HJ that can be resolved. Has a DNA unwinding activity characteristic of a DNA helicase with 3'-5' polarity.</text>
</comment>
<keyword evidence="6 15" id="KW-0347">Helicase</keyword>
<dbReference type="Gene3D" id="2.40.50.140">
    <property type="entry name" value="Nucleic acid-binding proteins"/>
    <property type="match status" value="1"/>
</dbReference>
<dbReference type="SMART" id="SM00487">
    <property type="entry name" value="DEXDc"/>
    <property type="match status" value="1"/>
</dbReference>
<dbReference type="InterPro" id="IPR014001">
    <property type="entry name" value="Helicase_ATP-bd"/>
</dbReference>
<evidence type="ECO:0000256" key="6">
    <source>
        <dbReference type="ARBA" id="ARBA00022806"/>
    </source>
</evidence>
<dbReference type="Pfam" id="PF00271">
    <property type="entry name" value="Helicase_C"/>
    <property type="match status" value="1"/>
</dbReference>
<dbReference type="RefSeq" id="WP_377179880.1">
    <property type="nucleotide sequence ID" value="NZ_JBHTMY010000003.1"/>
</dbReference>
<dbReference type="InterPro" id="IPR004609">
    <property type="entry name" value="ATP-dep_DNA_helicase_RecG"/>
</dbReference>
<dbReference type="EMBL" id="JBHTMY010000003">
    <property type="protein sequence ID" value="MFD1316674.1"/>
    <property type="molecule type" value="Genomic_DNA"/>
</dbReference>
<dbReference type="SMART" id="SM00490">
    <property type="entry name" value="HELICc"/>
    <property type="match status" value="1"/>
</dbReference>
<dbReference type="GO" id="GO:0003678">
    <property type="term" value="F:DNA helicase activity"/>
    <property type="evidence" value="ECO:0007669"/>
    <property type="project" value="UniProtKB-EC"/>
</dbReference>
<comment type="catalytic activity">
    <reaction evidence="14 15">
        <text>ATP + H2O = ADP + phosphate + H(+)</text>
        <dbReference type="Rhea" id="RHEA:13065"/>
        <dbReference type="ChEBI" id="CHEBI:15377"/>
        <dbReference type="ChEBI" id="CHEBI:15378"/>
        <dbReference type="ChEBI" id="CHEBI:30616"/>
        <dbReference type="ChEBI" id="CHEBI:43474"/>
        <dbReference type="ChEBI" id="CHEBI:456216"/>
        <dbReference type="EC" id="5.6.2.4"/>
    </reaction>
</comment>
<evidence type="ECO:0000256" key="4">
    <source>
        <dbReference type="ARBA" id="ARBA00022763"/>
    </source>
</evidence>
<dbReference type="CDD" id="cd04488">
    <property type="entry name" value="RecG_wedge_OBF"/>
    <property type="match status" value="1"/>
</dbReference>
<evidence type="ECO:0000256" key="7">
    <source>
        <dbReference type="ARBA" id="ARBA00022840"/>
    </source>
</evidence>
<evidence type="ECO:0000256" key="13">
    <source>
        <dbReference type="ARBA" id="ARBA00034808"/>
    </source>
</evidence>
<dbReference type="GO" id="GO:0016787">
    <property type="term" value="F:hydrolase activity"/>
    <property type="evidence" value="ECO:0007669"/>
    <property type="project" value="UniProtKB-KW"/>
</dbReference>
<evidence type="ECO:0000259" key="17">
    <source>
        <dbReference type="PROSITE" id="PS51194"/>
    </source>
</evidence>
<dbReference type="InterPro" id="IPR012340">
    <property type="entry name" value="NA-bd_OB-fold"/>
</dbReference>
<evidence type="ECO:0000256" key="8">
    <source>
        <dbReference type="ARBA" id="ARBA00023125"/>
    </source>
</evidence>
<evidence type="ECO:0000256" key="3">
    <source>
        <dbReference type="ARBA" id="ARBA00022741"/>
    </source>
</evidence>
<evidence type="ECO:0000256" key="11">
    <source>
        <dbReference type="ARBA" id="ARBA00023235"/>
    </source>
</evidence>
<comment type="similarity">
    <text evidence="1 15">Belongs to the helicase family. RecG subfamily.</text>
</comment>
<keyword evidence="7 15" id="KW-0067">ATP-binding</keyword>
<reference evidence="19" key="1">
    <citation type="journal article" date="2019" name="Int. J. Syst. Evol. Microbiol.">
        <title>The Global Catalogue of Microorganisms (GCM) 10K type strain sequencing project: providing services to taxonomists for standard genome sequencing and annotation.</title>
        <authorList>
            <consortium name="The Broad Institute Genomics Platform"/>
            <consortium name="The Broad Institute Genome Sequencing Center for Infectious Disease"/>
            <person name="Wu L."/>
            <person name="Ma J."/>
        </authorList>
    </citation>
    <scope>NUCLEOTIDE SEQUENCE [LARGE SCALE GENOMIC DNA]</scope>
    <source>
        <strain evidence="19">CCUG 61485</strain>
    </source>
</reference>
<accession>A0ABW3Y4U5</accession>
<keyword evidence="5 15" id="KW-0378">Hydrolase</keyword>
<evidence type="ECO:0000256" key="14">
    <source>
        <dbReference type="ARBA" id="ARBA00048988"/>
    </source>
</evidence>
<dbReference type="SUPFAM" id="SSF50249">
    <property type="entry name" value="Nucleic acid-binding proteins"/>
    <property type="match status" value="1"/>
</dbReference>
<dbReference type="CDD" id="cd17992">
    <property type="entry name" value="DEXHc_RecG"/>
    <property type="match status" value="1"/>
</dbReference>
<keyword evidence="9 15" id="KW-0233">DNA recombination</keyword>
<keyword evidence="8" id="KW-0238">DNA-binding</keyword>
<dbReference type="SUPFAM" id="SSF52540">
    <property type="entry name" value="P-loop containing nucleoside triphosphate hydrolases"/>
    <property type="match status" value="2"/>
</dbReference>
<evidence type="ECO:0000256" key="2">
    <source>
        <dbReference type="ARBA" id="ARBA00017846"/>
    </source>
</evidence>
<dbReference type="Pfam" id="PF17191">
    <property type="entry name" value="RecG_wedge"/>
    <property type="match status" value="1"/>
</dbReference>
<proteinExistence type="inferred from homology"/>
<dbReference type="Pfam" id="PF19833">
    <property type="entry name" value="RecG_dom3_C"/>
    <property type="match status" value="1"/>
</dbReference>
<evidence type="ECO:0000259" key="16">
    <source>
        <dbReference type="PROSITE" id="PS51192"/>
    </source>
</evidence>
<dbReference type="InterPro" id="IPR047112">
    <property type="entry name" value="RecG/Mfd"/>
</dbReference>
<dbReference type="NCBIfam" id="TIGR00643">
    <property type="entry name" value="recG"/>
    <property type="match status" value="1"/>
</dbReference>